<gene>
    <name evidence="1" type="ORF">IPN02_00025</name>
</gene>
<evidence type="ECO:0000313" key="2">
    <source>
        <dbReference type="Proteomes" id="UP000727993"/>
    </source>
</evidence>
<organism evidence="1 2">
    <name type="scientific">Candidatus Neomicrothrix subdominans</name>
    <dbReference type="NCBI Taxonomy" id="2954438"/>
    <lineage>
        <taxon>Bacteria</taxon>
        <taxon>Bacillati</taxon>
        <taxon>Actinomycetota</taxon>
        <taxon>Acidimicrobiia</taxon>
        <taxon>Acidimicrobiales</taxon>
        <taxon>Microthrixaceae</taxon>
        <taxon>Candidatus Neomicrothrix</taxon>
    </lineage>
</organism>
<reference evidence="1 2" key="1">
    <citation type="submission" date="2020-10" db="EMBL/GenBank/DDBJ databases">
        <title>Connecting structure to function with the recovery of over 1000 high-quality activated sludge metagenome-assembled genomes encoding full-length rRNA genes using long-read sequencing.</title>
        <authorList>
            <person name="Singleton C.M."/>
            <person name="Petriglieri F."/>
            <person name="Kristensen J.M."/>
            <person name="Kirkegaard R.H."/>
            <person name="Michaelsen T.Y."/>
            <person name="Andersen M.H."/>
            <person name="Karst S.M."/>
            <person name="Dueholm M.S."/>
            <person name="Nielsen P.H."/>
            <person name="Albertsen M."/>
        </authorList>
    </citation>
    <scope>NUCLEOTIDE SEQUENCE [LARGE SCALE GENOMIC DNA]</scope>
    <source>
        <strain evidence="1">Lyne_18-Q3-R50-59_MAXAC.006</strain>
    </source>
</reference>
<sequence>MRIEDLKQRHVDTGDGISEVLDELARHTFDPPSSSLRDRMAQGIGFVTFAFDIDGVSMEIAKYARCLTEISPGAPIHCIAGNFGEKADAILDPEWQRCRLEGADGWDKWDDGKWFARLFFEDLPPGSQQSSELSAEMWQQALVLAERLVNYIEDNHLGLLVIVNTNSNPGNVAYALAIVLATEVTGCAVINNNHDFYWEGGKAGCKRNPGEEPGPRDHFFRNHDNEEFFSFLQRIFPWNGRNWVQANINPVQSRRLIDRFHFHPDSVFTIGTAIDASFFDEPTPARKVENRRQMAHVLGGTPVIEPASVGRFQQTLGTWMADQAPLVCAAHRDLQLDITADGALYLLQPTRIVPRKRIWRDWELIAALLQYEPFRFVFDQRPEMTLTLHVSGPVPIEHRDAMDRLLDAYRSTLNSVPLDVGRRLFQAFSVGCQTHPSLTTKLDIVDIYHLADLVVFPSMQEGRGLPIPEAAAAGIPLVCSEYEPRAVFEEVVGMGRPSEQVILYEEFPDGAFPEDLLASLTSALLDPESQSERKAHNRKAVLARYSLDSLTDTFRQIVDRLDRASESQ</sequence>
<name>A0A936TBM7_9ACTN</name>
<dbReference type="SUPFAM" id="SSF53756">
    <property type="entry name" value="UDP-Glycosyltransferase/glycogen phosphorylase"/>
    <property type="match status" value="1"/>
</dbReference>
<dbReference type="Pfam" id="PF13692">
    <property type="entry name" value="Glyco_trans_1_4"/>
    <property type="match status" value="1"/>
</dbReference>
<protein>
    <submittedName>
        <fullName evidence="1">Glycosyltransferase</fullName>
    </submittedName>
</protein>
<dbReference type="Proteomes" id="UP000727993">
    <property type="component" value="Unassembled WGS sequence"/>
</dbReference>
<dbReference type="PANTHER" id="PTHR12526">
    <property type="entry name" value="GLYCOSYLTRANSFERASE"/>
    <property type="match status" value="1"/>
</dbReference>
<proteinExistence type="predicted"/>
<dbReference type="EMBL" id="JADJZA010000001">
    <property type="protein sequence ID" value="MBK9295273.1"/>
    <property type="molecule type" value="Genomic_DNA"/>
</dbReference>
<accession>A0A936TBM7</accession>
<dbReference type="AlphaFoldDB" id="A0A936TBM7"/>
<dbReference type="Gene3D" id="3.40.50.2000">
    <property type="entry name" value="Glycogen Phosphorylase B"/>
    <property type="match status" value="1"/>
</dbReference>
<evidence type="ECO:0000313" key="1">
    <source>
        <dbReference type="EMBL" id="MBK9295273.1"/>
    </source>
</evidence>
<comment type="caution">
    <text evidence="1">The sequence shown here is derived from an EMBL/GenBank/DDBJ whole genome shotgun (WGS) entry which is preliminary data.</text>
</comment>